<dbReference type="InterPro" id="IPR029063">
    <property type="entry name" value="SAM-dependent_MTases_sf"/>
</dbReference>
<keyword evidence="2" id="KW-1185">Reference proteome</keyword>
<dbReference type="RefSeq" id="WP_176442553.1">
    <property type="nucleotide sequence ID" value="NZ_FZOT01000016.1"/>
</dbReference>
<accession>A0A239KJF7</accession>
<dbReference type="EMBL" id="FZOT01000016">
    <property type="protein sequence ID" value="SNT18517.1"/>
    <property type="molecule type" value="Genomic_DNA"/>
</dbReference>
<evidence type="ECO:0000313" key="2">
    <source>
        <dbReference type="Proteomes" id="UP000198284"/>
    </source>
</evidence>
<organism evidence="1 2">
    <name type="scientific">Noviherbaspirillum humi</name>
    <dbReference type="NCBI Taxonomy" id="1688639"/>
    <lineage>
        <taxon>Bacteria</taxon>
        <taxon>Pseudomonadati</taxon>
        <taxon>Pseudomonadota</taxon>
        <taxon>Betaproteobacteria</taxon>
        <taxon>Burkholderiales</taxon>
        <taxon>Oxalobacteraceae</taxon>
        <taxon>Noviherbaspirillum</taxon>
    </lineage>
</organism>
<evidence type="ECO:0008006" key="3">
    <source>
        <dbReference type="Google" id="ProtNLM"/>
    </source>
</evidence>
<dbReference type="Proteomes" id="UP000198284">
    <property type="component" value="Unassembled WGS sequence"/>
</dbReference>
<protein>
    <recommendedName>
        <fullName evidence="3">O-methyltransferase</fullName>
    </recommendedName>
</protein>
<dbReference type="Gene3D" id="3.40.50.150">
    <property type="entry name" value="Vaccinia Virus protein VP39"/>
    <property type="match status" value="1"/>
</dbReference>
<name>A0A239KJF7_9BURK</name>
<proteinExistence type="predicted"/>
<gene>
    <name evidence="1" type="ORF">SAMN06265795_11647</name>
</gene>
<reference evidence="1 2" key="1">
    <citation type="submission" date="2017-06" db="EMBL/GenBank/DDBJ databases">
        <authorList>
            <person name="Kim H.J."/>
            <person name="Triplett B.A."/>
        </authorList>
    </citation>
    <scope>NUCLEOTIDE SEQUENCE [LARGE SCALE GENOMIC DNA]</scope>
    <source>
        <strain evidence="1 2">U15</strain>
    </source>
</reference>
<dbReference type="SUPFAM" id="SSF53335">
    <property type="entry name" value="S-adenosyl-L-methionine-dependent methyltransferases"/>
    <property type="match status" value="1"/>
</dbReference>
<dbReference type="AlphaFoldDB" id="A0A239KJF7"/>
<sequence length="58" mass="6306">MDADLKRVLRMGGLLVVDNAVSHRDQMAAFLDAMESDSDFATSVVPVGKGEFLAVRPR</sequence>
<evidence type="ECO:0000313" key="1">
    <source>
        <dbReference type="EMBL" id="SNT18517.1"/>
    </source>
</evidence>